<feature type="transmembrane region" description="Helical" evidence="1">
    <location>
        <begin position="6"/>
        <end position="29"/>
    </location>
</feature>
<keyword evidence="3" id="KW-1185">Reference proteome</keyword>
<gene>
    <name evidence="2" type="ORF">EHQ31_09250</name>
</gene>
<dbReference type="EMBL" id="RQFO01000013">
    <property type="protein sequence ID" value="TGL02602.1"/>
    <property type="molecule type" value="Genomic_DNA"/>
</dbReference>
<name>A0ABY2LUE8_9LEPT</name>
<keyword evidence="1" id="KW-0472">Membrane</keyword>
<dbReference type="Proteomes" id="UP000297465">
    <property type="component" value="Unassembled WGS sequence"/>
</dbReference>
<reference evidence="3" key="1">
    <citation type="journal article" date="2019" name="PLoS Negl. Trop. Dis.">
        <title>Revisiting the worldwide diversity of Leptospira species in the environment.</title>
        <authorList>
            <person name="Vincent A.T."/>
            <person name="Schiettekatte O."/>
            <person name="Bourhy P."/>
            <person name="Veyrier F.J."/>
            <person name="Picardeau M."/>
        </authorList>
    </citation>
    <scope>NUCLEOTIDE SEQUENCE [LARGE SCALE GENOMIC DNA]</scope>
    <source>
        <strain evidence="3">201800278</strain>
    </source>
</reference>
<evidence type="ECO:0000256" key="1">
    <source>
        <dbReference type="SAM" id="Phobius"/>
    </source>
</evidence>
<sequence>MTTEATIALISSLSAVLLTSLLSIFQIYINKNLKNIQSKNQIVYHLLEMRFFLLESYRLDTFLEIYLNKIISTDENFFKANIVVLNQICKLFIKTLKSQNTENLITGYTEAIKKFSIIDPTTSFSISHHNDTFTIISKLDIYHSDFFKLINDTFSSEDLNKLSKLAEESKKIVLVKKIKELESALIEIQGGILYIEKIKMFHYIKKTKIQSKSEQIKEFNIFLENHFPDIQLRF</sequence>
<proteinExistence type="predicted"/>
<comment type="caution">
    <text evidence="2">The sequence shown here is derived from an EMBL/GenBank/DDBJ whole genome shotgun (WGS) entry which is preliminary data.</text>
</comment>
<evidence type="ECO:0000313" key="3">
    <source>
        <dbReference type="Proteomes" id="UP000297465"/>
    </source>
</evidence>
<accession>A0ABY2LUE8</accession>
<keyword evidence="1" id="KW-1133">Transmembrane helix</keyword>
<dbReference type="RefSeq" id="WP_135571108.1">
    <property type="nucleotide sequence ID" value="NZ_RQFN01000019.1"/>
</dbReference>
<organism evidence="2 3">
    <name type="scientific">Leptospira montravelensis</name>
    <dbReference type="NCBI Taxonomy" id="2484961"/>
    <lineage>
        <taxon>Bacteria</taxon>
        <taxon>Pseudomonadati</taxon>
        <taxon>Spirochaetota</taxon>
        <taxon>Spirochaetia</taxon>
        <taxon>Leptospirales</taxon>
        <taxon>Leptospiraceae</taxon>
        <taxon>Leptospira</taxon>
    </lineage>
</organism>
<protein>
    <submittedName>
        <fullName evidence="2">Uncharacterized protein</fullName>
    </submittedName>
</protein>
<evidence type="ECO:0000313" key="2">
    <source>
        <dbReference type="EMBL" id="TGL02602.1"/>
    </source>
</evidence>
<keyword evidence="1" id="KW-0812">Transmembrane</keyword>